<dbReference type="GO" id="GO:0000302">
    <property type="term" value="P:response to reactive oxygen species"/>
    <property type="evidence" value="ECO:0007669"/>
    <property type="project" value="TreeGrafter"/>
</dbReference>
<dbReference type="GO" id="GO:0042744">
    <property type="term" value="P:hydrogen peroxide catabolic process"/>
    <property type="evidence" value="ECO:0007669"/>
    <property type="project" value="TreeGrafter"/>
</dbReference>
<evidence type="ECO:0000256" key="4">
    <source>
        <dbReference type="ARBA" id="ARBA00023002"/>
    </source>
</evidence>
<keyword evidence="5" id="KW-0408">Iron</keyword>
<feature type="domain" description="Plant heme peroxidase family profile" evidence="9">
    <location>
        <begin position="79"/>
        <end position="268"/>
    </location>
</feature>
<evidence type="ECO:0000256" key="5">
    <source>
        <dbReference type="ARBA" id="ARBA00023004"/>
    </source>
</evidence>
<sequence>MAEFKLSRFVSLLTGLLTLRLTAGVTKPFCQDTLGMQKNPVLSTDFVFHDAWGPKLINTDDGLNYDPSKIDWSSVIEACRVIIKHENRIANWAIRAAFHDAGANTITQAVGTGSTDAQTVITAGGADASLFLTNETLRAENSQHSFSTFVAATLRTLVGFYDISYADGIAVLAAVAVEITSQGKYSVYSFMPAVDKFNPHTPVVDFIVGKLDSNVEDPAGILPSPLLDTQGFIDYWKPRFNQGVKDGVCLLGSHTLLSTTGCVKSDNPAYSPAKEKMFTWEGDHSYFPTLLQADASLMVQAPFPAAVGPLMQPPLVINQTQIDVCKFTSAAFQYEAARSENRSLGIPGVGNLFDVLPTWSWLSKTSPNASNYHEVRRTCDSSQNCFEGWPYTMNDGFLGQTATNASAADDFLVVRETIKTMAHNPDVWNACYGNAYNRMVSQGASYSPKTEAAPTVGQNLGGVGKGLPITGWECPSGWVSGNGNSTKANTRCQRTCVHRCPELYMKAPLYCRCATAPWGSVAYNKLYPSAVVQSNAGNLVDGLVDQLPSGDPSAPFTGGVVADTVKHAFADEALLTDAQLYPGLDETAADRPKPHGGDGDRVHCKGDRNGCGQRDWSVEVQKITPDHPEDNLDVKVSKRAYHQHGDDSSHDDSAQPRPPPQDGAHQTYRGHTFVPGKVPASLAQNDYSQSFTDFQQPNVGYDLDYKDLAGKGYNAKPLVTAS</sequence>
<feature type="chain" id="PRO_5043990889" description="Plant heme peroxidase family profile domain-containing protein" evidence="8">
    <location>
        <begin position="25"/>
        <end position="722"/>
    </location>
</feature>
<keyword evidence="2" id="KW-0349">Heme</keyword>
<reference evidence="10 11" key="1">
    <citation type="journal article" date="2024" name="Nat. Commun.">
        <title>Phylogenomics reveals the evolutionary origins of lichenization in chlorophyte algae.</title>
        <authorList>
            <person name="Puginier C."/>
            <person name="Libourel C."/>
            <person name="Otte J."/>
            <person name="Skaloud P."/>
            <person name="Haon M."/>
            <person name="Grisel S."/>
            <person name="Petersen M."/>
            <person name="Berrin J.G."/>
            <person name="Delaux P.M."/>
            <person name="Dal Grande F."/>
            <person name="Keller J."/>
        </authorList>
    </citation>
    <scope>NUCLEOTIDE SEQUENCE [LARGE SCALE GENOMIC DNA]</scope>
    <source>
        <strain evidence="10 11">SAG 2145</strain>
    </source>
</reference>
<dbReference type="GO" id="GO:0034599">
    <property type="term" value="P:cellular response to oxidative stress"/>
    <property type="evidence" value="ECO:0007669"/>
    <property type="project" value="InterPro"/>
</dbReference>
<evidence type="ECO:0000256" key="2">
    <source>
        <dbReference type="ARBA" id="ARBA00022617"/>
    </source>
</evidence>
<feature type="region of interest" description="Disordered" evidence="7">
    <location>
        <begin position="641"/>
        <end position="681"/>
    </location>
</feature>
<dbReference type="PANTHER" id="PTHR31356:SF66">
    <property type="entry name" value="CATALASE-PEROXIDASE"/>
    <property type="match status" value="1"/>
</dbReference>
<dbReference type="InterPro" id="IPR044831">
    <property type="entry name" value="Ccp1-like"/>
</dbReference>
<dbReference type="SUPFAM" id="SSF48113">
    <property type="entry name" value="Heme-dependent peroxidases"/>
    <property type="match status" value="1"/>
</dbReference>
<evidence type="ECO:0000256" key="6">
    <source>
        <dbReference type="RuleBase" id="RU004241"/>
    </source>
</evidence>
<evidence type="ECO:0000256" key="3">
    <source>
        <dbReference type="ARBA" id="ARBA00022723"/>
    </source>
</evidence>
<feature type="compositionally biased region" description="Basic and acidic residues" evidence="7">
    <location>
        <begin position="588"/>
        <end position="608"/>
    </location>
</feature>
<dbReference type="InterPro" id="IPR019794">
    <property type="entry name" value="Peroxidases_AS"/>
</dbReference>
<keyword evidence="4" id="KW-0560">Oxidoreductase</keyword>
<keyword evidence="3" id="KW-0479">Metal-binding</keyword>
<keyword evidence="11" id="KW-1185">Reference proteome</keyword>
<keyword evidence="1" id="KW-0575">Peroxidase</keyword>
<dbReference type="Pfam" id="PF00141">
    <property type="entry name" value="peroxidase"/>
    <property type="match status" value="1"/>
</dbReference>
<evidence type="ECO:0000259" key="9">
    <source>
        <dbReference type="Pfam" id="PF00141"/>
    </source>
</evidence>
<feature type="region of interest" description="Disordered" evidence="7">
    <location>
        <begin position="585"/>
        <end position="611"/>
    </location>
</feature>
<dbReference type="Proteomes" id="UP001438707">
    <property type="component" value="Unassembled WGS sequence"/>
</dbReference>
<dbReference type="GO" id="GO:0020037">
    <property type="term" value="F:heme binding"/>
    <property type="evidence" value="ECO:0007669"/>
    <property type="project" value="InterPro"/>
</dbReference>
<evidence type="ECO:0000313" key="10">
    <source>
        <dbReference type="EMBL" id="KAK9817544.1"/>
    </source>
</evidence>
<dbReference type="PROSITE" id="PS00436">
    <property type="entry name" value="PEROXIDASE_2"/>
    <property type="match status" value="1"/>
</dbReference>
<gene>
    <name evidence="10" type="ORF">WJX74_003359</name>
</gene>
<evidence type="ECO:0000256" key="7">
    <source>
        <dbReference type="SAM" id="MobiDB-lite"/>
    </source>
</evidence>
<feature type="compositionally biased region" description="Basic and acidic residues" evidence="7">
    <location>
        <begin position="643"/>
        <end position="654"/>
    </location>
</feature>
<dbReference type="PANTHER" id="PTHR31356">
    <property type="entry name" value="THYLAKOID LUMENAL 29 KDA PROTEIN, CHLOROPLASTIC-RELATED"/>
    <property type="match status" value="1"/>
</dbReference>
<accession>A0AAW1QB65</accession>
<protein>
    <recommendedName>
        <fullName evidence="9">Plant heme peroxidase family profile domain-containing protein</fullName>
    </recommendedName>
</protein>
<keyword evidence="8" id="KW-0732">Signal</keyword>
<dbReference type="EMBL" id="JALJOS010000065">
    <property type="protein sequence ID" value="KAK9817544.1"/>
    <property type="molecule type" value="Genomic_DNA"/>
</dbReference>
<dbReference type="GO" id="GO:0004601">
    <property type="term" value="F:peroxidase activity"/>
    <property type="evidence" value="ECO:0007669"/>
    <property type="project" value="UniProtKB-KW"/>
</dbReference>
<dbReference type="InterPro" id="IPR010255">
    <property type="entry name" value="Haem_peroxidase_sf"/>
</dbReference>
<organism evidence="10 11">
    <name type="scientific">Apatococcus lobatus</name>
    <dbReference type="NCBI Taxonomy" id="904363"/>
    <lineage>
        <taxon>Eukaryota</taxon>
        <taxon>Viridiplantae</taxon>
        <taxon>Chlorophyta</taxon>
        <taxon>core chlorophytes</taxon>
        <taxon>Trebouxiophyceae</taxon>
        <taxon>Chlorellales</taxon>
        <taxon>Chlorellaceae</taxon>
        <taxon>Apatococcus</taxon>
    </lineage>
</organism>
<comment type="caution">
    <text evidence="10">The sequence shown here is derived from an EMBL/GenBank/DDBJ whole genome shotgun (WGS) entry which is preliminary data.</text>
</comment>
<evidence type="ECO:0000256" key="8">
    <source>
        <dbReference type="SAM" id="SignalP"/>
    </source>
</evidence>
<dbReference type="GO" id="GO:0046872">
    <property type="term" value="F:metal ion binding"/>
    <property type="evidence" value="ECO:0007669"/>
    <property type="project" value="UniProtKB-KW"/>
</dbReference>
<dbReference type="AlphaFoldDB" id="A0AAW1QB65"/>
<comment type="similarity">
    <text evidence="6">Belongs to the peroxidase family.</text>
</comment>
<feature type="signal peptide" evidence="8">
    <location>
        <begin position="1"/>
        <end position="24"/>
    </location>
</feature>
<dbReference type="InterPro" id="IPR002016">
    <property type="entry name" value="Haem_peroxidase"/>
</dbReference>
<dbReference type="Gene3D" id="1.10.520.10">
    <property type="match status" value="1"/>
</dbReference>
<name>A0AAW1QB65_9CHLO</name>
<evidence type="ECO:0000256" key="1">
    <source>
        <dbReference type="ARBA" id="ARBA00022559"/>
    </source>
</evidence>
<proteinExistence type="inferred from homology"/>
<evidence type="ECO:0000313" key="11">
    <source>
        <dbReference type="Proteomes" id="UP001438707"/>
    </source>
</evidence>